<evidence type="ECO:0000313" key="1">
    <source>
        <dbReference type="EMBL" id="MFK7003182.1"/>
    </source>
</evidence>
<dbReference type="GeneID" id="56897017"/>
<evidence type="ECO:0000313" key="2">
    <source>
        <dbReference type="Proteomes" id="UP001621713"/>
    </source>
</evidence>
<gene>
    <name evidence="1" type="ORF">V3467_04845</name>
</gene>
<protein>
    <submittedName>
        <fullName evidence="1">Uncharacterized protein</fullName>
    </submittedName>
</protein>
<reference evidence="1 2" key="1">
    <citation type="submission" date="2024-02" db="EMBL/GenBank/DDBJ databases">
        <title>Comparative Genomic Analysis of Flavobacterium Species Causing Columnaris Disease of Freshwater Fish in Thailand: Insights into Virulence and Resistance Mechanisms.</title>
        <authorList>
            <person name="Nguyen D."/>
            <person name="Chokmangmeepisarn P."/>
            <person name="Khianchaikhan K."/>
            <person name="Morishita M."/>
            <person name="Bunnoy A."/>
            <person name="Rodkhum C."/>
        </authorList>
    </citation>
    <scope>NUCLEOTIDE SEQUENCE [LARGE SCALE GENOMIC DNA]</scope>
    <source>
        <strain evidence="1 2">PCBSB2203</strain>
    </source>
</reference>
<proteinExistence type="predicted"/>
<dbReference type="Proteomes" id="UP001621713">
    <property type="component" value="Unassembled WGS sequence"/>
</dbReference>
<keyword evidence="2" id="KW-1185">Reference proteome</keyword>
<name>A0ABW8PF50_9FLAO</name>
<comment type="caution">
    <text evidence="1">The sequence shown here is derived from an EMBL/GenBank/DDBJ whole genome shotgun (WGS) entry which is preliminary data.</text>
</comment>
<dbReference type="EMBL" id="JAZHOJ010000007">
    <property type="protein sequence ID" value="MFK7003182.1"/>
    <property type="molecule type" value="Genomic_DNA"/>
</dbReference>
<organism evidence="1 2">
    <name type="scientific">Flavobacterium covae</name>
    <dbReference type="NCBI Taxonomy" id="2906076"/>
    <lineage>
        <taxon>Bacteria</taxon>
        <taxon>Pseudomonadati</taxon>
        <taxon>Bacteroidota</taxon>
        <taxon>Flavobacteriia</taxon>
        <taxon>Flavobacteriales</taxon>
        <taxon>Flavobacteriaceae</taxon>
        <taxon>Flavobacterium</taxon>
    </lineage>
</organism>
<dbReference type="RefSeq" id="WP_158447596.1">
    <property type="nucleotide sequence ID" value="NZ_CP013992.1"/>
</dbReference>
<accession>A0ABW8PF50</accession>
<sequence>MNFKYFKYGFFAVFGLCSISELLPKSKSTNTAIFSYWNNVSVLFKKIFDEQAKELQRK</sequence>